<dbReference type="Proteomes" id="UP000027138">
    <property type="component" value="Unassembled WGS sequence"/>
</dbReference>
<evidence type="ECO:0000256" key="19">
    <source>
        <dbReference type="PROSITE-ProRule" id="PRU10141"/>
    </source>
</evidence>
<evidence type="ECO:0000256" key="20">
    <source>
        <dbReference type="RuleBase" id="RU000304"/>
    </source>
</evidence>
<dbReference type="SUPFAM" id="SSF52058">
    <property type="entry name" value="L domain-like"/>
    <property type="match status" value="1"/>
</dbReference>
<protein>
    <recommendedName>
        <fullName evidence="2">non-specific serine/threonine protein kinase</fullName>
        <ecNumber evidence="2">2.7.11.1</ecNumber>
    </recommendedName>
</protein>
<evidence type="ECO:0000256" key="9">
    <source>
        <dbReference type="ARBA" id="ARBA00022729"/>
    </source>
</evidence>
<keyword evidence="13 19" id="KW-0067">ATP-binding</keyword>
<reference evidence="23 24" key="1">
    <citation type="journal article" date="2014" name="PLoS ONE">
        <title>Global Analysis of Gene Expression Profiles in Physic Nut (Jatropha curcas L.) Seedlings Exposed to Salt Stress.</title>
        <authorList>
            <person name="Zhang L."/>
            <person name="Zhang C."/>
            <person name="Wu P."/>
            <person name="Chen Y."/>
            <person name="Li M."/>
            <person name="Jiang H."/>
            <person name="Wu G."/>
        </authorList>
    </citation>
    <scope>NUCLEOTIDE SEQUENCE [LARGE SCALE GENOMIC DNA]</scope>
    <source>
        <strain evidence="24">cv. GZQX0401</strain>
        <tissue evidence="23">Young leaves</tissue>
    </source>
</reference>
<dbReference type="EC" id="2.7.11.1" evidence="2"/>
<dbReference type="Gene3D" id="1.10.510.10">
    <property type="entry name" value="Transferase(Phosphotransferase) domain 1"/>
    <property type="match status" value="1"/>
</dbReference>
<dbReference type="PANTHER" id="PTHR48005">
    <property type="entry name" value="LEUCINE RICH REPEAT KINASE 2"/>
    <property type="match status" value="1"/>
</dbReference>
<evidence type="ECO:0000256" key="21">
    <source>
        <dbReference type="SAM" id="Phobius"/>
    </source>
</evidence>
<dbReference type="PROSITE" id="PS50011">
    <property type="entry name" value="PROTEIN_KINASE_DOM"/>
    <property type="match status" value="1"/>
</dbReference>
<dbReference type="FunFam" id="1.10.510.10:FF:000417">
    <property type="entry name" value="Leucine-rich repeat receptor-like protein kinase"/>
    <property type="match status" value="1"/>
</dbReference>
<keyword evidence="4 20" id="KW-0723">Serine/threonine-protein kinase</keyword>
<sequence>MKNLQIMLDLSYNNLSGQIPPSIGTLSKLEALVLSHNHLVGEVPVQVAEMSSLGKLDLSFNNLQGKLGKQFSHWPAEAFQGNSQLCGSPLHQCDEFGSGNQRSGLSESTVVVISAFTTLAAIAILVLGLALFFKHKRESLRRGSELSCIYSSTSSKAQRRPLFQNGSTAKRDFRWEDIMEATKNLSDEYIIGSGGSGTIYKAELHTGEIVAVKRILWKDDFLLNKSFTREVKTLGRIRHRHLVKLLGYCTNKGAGSNMLIYEYMENGSVWDWLHQQPVNSKKKKSLDWEARLRIAVGLAQGVEYLHHDCVPTLIHRDIKSSNVLLDLNMEAHLGDFGLAKALVEDNDSNTESNSWFAGSYGYIAPEYAYSLKATEKSDVYSMGIVLMELVSGKMPTDASFGVEIDMVRWVEKQMEMEGCSREELIDPELKPLLPGEDAAAYQVLEIALQCTKTSPRERPSSREACDLLLHLFNNRMTDFEKMNMDAYK</sequence>
<dbReference type="EMBL" id="KK914280">
    <property type="protein sequence ID" value="KDP43119.1"/>
    <property type="molecule type" value="Genomic_DNA"/>
</dbReference>
<dbReference type="FunFam" id="3.30.200.20:FF:000687">
    <property type="entry name" value="LRR receptor-like serine/threonine-protein kinase GSO1"/>
    <property type="match status" value="1"/>
</dbReference>
<dbReference type="InterPro" id="IPR008271">
    <property type="entry name" value="Ser/Thr_kinase_AS"/>
</dbReference>
<evidence type="ECO:0000313" key="24">
    <source>
        <dbReference type="Proteomes" id="UP000027138"/>
    </source>
</evidence>
<keyword evidence="16" id="KW-0325">Glycoprotein</keyword>
<dbReference type="InterPro" id="IPR051420">
    <property type="entry name" value="Ser_Thr_Kinases_DiverseReg"/>
</dbReference>
<dbReference type="PANTHER" id="PTHR48005:SF85">
    <property type="entry name" value="PROTEIN KINASE DOMAIN-CONTAINING PROTEIN"/>
    <property type="match status" value="1"/>
</dbReference>
<name>A0A067LG42_JATCU</name>
<dbReference type="PROSITE" id="PS00107">
    <property type="entry name" value="PROTEIN_KINASE_ATP"/>
    <property type="match status" value="1"/>
</dbReference>
<gene>
    <name evidence="23" type="ORF">JCGZ_26652</name>
</gene>
<keyword evidence="15 21" id="KW-0472">Membrane</keyword>
<dbReference type="AlphaFoldDB" id="A0A067LG42"/>
<feature type="binding site" evidence="19">
    <location>
        <position position="213"/>
    </location>
    <ligand>
        <name>ATP</name>
        <dbReference type="ChEBI" id="CHEBI:30616"/>
    </ligand>
</feature>
<dbReference type="GO" id="GO:0004674">
    <property type="term" value="F:protein serine/threonine kinase activity"/>
    <property type="evidence" value="ECO:0007669"/>
    <property type="project" value="UniProtKB-KW"/>
</dbReference>
<evidence type="ECO:0000256" key="2">
    <source>
        <dbReference type="ARBA" id="ARBA00012513"/>
    </source>
</evidence>
<comment type="catalytic activity">
    <reaction evidence="17">
        <text>L-threonyl-[protein] + ATP = O-phospho-L-threonyl-[protein] + ADP + H(+)</text>
        <dbReference type="Rhea" id="RHEA:46608"/>
        <dbReference type="Rhea" id="RHEA-COMP:11060"/>
        <dbReference type="Rhea" id="RHEA-COMP:11605"/>
        <dbReference type="ChEBI" id="CHEBI:15378"/>
        <dbReference type="ChEBI" id="CHEBI:30013"/>
        <dbReference type="ChEBI" id="CHEBI:30616"/>
        <dbReference type="ChEBI" id="CHEBI:61977"/>
        <dbReference type="ChEBI" id="CHEBI:456216"/>
        <dbReference type="EC" id="2.7.11.1"/>
    </reaction>
</comment>
<keyword evidence="6" id="KW-0433">Leucine-rich repeat</keyword>
<keyword evidence="10" id="KW-0677">Repeat</keyword>
<evidence type="ECO:0000256" key="5">
    <source>
        <dbReference type="ARBA" id="ARBA00022553"/>
    </source>
</evidence>
<dbReference type="InterPro" id="IPR000719">
    <property type="entry name" value="Prot_kinase_dom"/>
</dbReference>
<evidence type="ECO:0000256" key="11">
    <source>
        <dbReference type="ARBA" id="ARBA00022741"/>
    </source>
</evidence>
<dbReference type="SMART" id="SM00220">
    <property type="entry name" value="S_TKc"/>
    <property type="match status" value="1"/>
</dbReference>
<keyword evidence="14 21" id="KW-1133">Transmembrane helix</keyword>
<keyword evidence="8 21" id="KW-0812">Transmembrane</keyword>
<evidence type="ECO:0000256" key="3">
    <source>
        <dbReference type="ARBA" id="ARBA00022475"/>
    </source>
</evidence>
<evidence type="ECO:0000256" key="12">
    <source>
        <dbReference type="ARBA" id="ARBA00022777"/>
    </source>
</evidence>
<evidence type="ECO:0000259" key="22">
    <source>
        <dbReference type="PROSITE" id="PS50011"/>
    </source>
</evidence>
<keyword evidence="24" id="KW-1185">Reference proteome</keyword>
<evidence type="ECO:0000256" key="4">
    <source>
        <dbReference type="ARBA" id="ARBA00022527"/>
    </source>
</evidence>
<evidence type="ECO:0000313" key="23">
    <source>
        <dbReference type="EMBL" id="KDP43119.1"/>
    </source>
</evidence>
<evidence type="ECO:0000256" key="8">
    <source>
        <dbReference type="ARBA" id="ARBA00022692"/>
    </source>
</evidence>
<evidence type="ECO:0000256" key="13">
    <source>
        <dbReference type="ARBA" id="ARBA00022840"/>
    </source>
</evidence>
<evidence type="ECO:0000256" key="16">
    <source>
        <dbReference type="ARBA" id="ARBA00023180"/>
    </source>
</evidence>
<keyword evidence="5" id="KW-0597">Phosphoprotein</keyword>
<evidence type="ECO:0000256" key="15">
    <source>
        <dbReference type="ARBA" id="ARBA00023136"/>
    </source>
</evidence>
<dbReference type="Gene3D" id="3.80.10.10">
    <property type="entry name" value="Ribonuclease Inhibitor"/>
    <property type="match status" value="1"/>
</dbReference>
<organism evidence="23 24">
    <name type="scientific">Jatropha curcas</name>
    <name type="common">Barbados nut</name>
    <dbReference type="NCBI Taxonomy" id="180498"/>
    <lineage>
        <taxon>Eukaryota</taxon>
        <taxon>Viridiplantae</taxon>
        <taxon>Streptophyta</taxon>
        <taxon>Embryophyta</taxon>
        <taxon>Tracheophyta</taxon>
        <taxon>Spermatophyta</taxon>
        <taxon>Magnoliopsida</taxon>
        <taxon>eudicotyledons</taxon>
        <taxon>Gunneridae</taxon>
        <taxon>Pentapetalae</taxon>
        <taxon>rosids</taxon>
        <taxon>fabids</taxon>
        <taxon>Malpighiales</taxon>
        <taxon>Euphorbiaceae</taxon>
        <taxon>Crotonoideae</taxon>
        <taxon>Jatropheae</taxon>
        <taxon>Jatropha</taxon>
    </lineage>
</organism>
<comment type="similarity">
    <text evidence="20">Belongs to the protein kinase superfamily.</text>
</comment>
<evidence type="ECO:0000256" key="17">
    <source>
        <dbReference type="ARBA" id="ARBA00047899"/>
    </source>
</evidence>
<keyword evidence="11 19" id="KW-0547">Nucleotide-binding</keyword>
<dbReference type="OrthoDB" id="2015831at2759"/>
<dbReference type="InterPro" id="IPR032675">
    <property type="entry name" value="LRR_dom_sf"/>
</dbReference>
<accession>A0A067LG42</accession>
<comment type="catalytic activity">
    <reaction evidence="18">
        <text>L-seryl-[protein] + ATP = O-phospho-L-seryl-[protein] + ADP + H(+)</text>
        <dbReference type="Rhea" id="RHEA:17989"/>
        <dbReference type="Rhea" id="RHEA-COMP:9863"/>
        <dbReference type="Rhea" id="RHEA-COMP:11604"/>
        <dbReference type="ChEBI" id="CHEBI:15378"/>
        <dbReference type="ChEBI" id="CHEBI:29999"/>
        <dbReference type="ChEBI" id="CHEBI:30616"/>
        <dbReference type="ChEBI" id="CHEBI:83421"/>
        <dbReference type="ChEBI" id="CHEBI:456216"/>
        <dbReference type="EC" id="2.7.11.1"/>
    </reaction>
</comment>
<evidence type="ECO:0000256" key="6">
    <source>
        <dbReference type="ARBA" id="ARBA00022614"/>
    </source>
</evidence>
<dbReference type="FunFam" id="3.80.10.10:FF:000722">
    <property type="entry name" value="Leucine-rich repeat receptor-like protein kinase"/>
    <property type="match status" value="1"/>
</dbReference>
<dbReference type="InterPro" id="IPR001611">
    <property type="entry name" value="Leu-rich_rpt"/>
</dbReference>
<comment type="subcellular location">
    <subcellularLocation>
        <location evidence="1">Cell membrane</location>
        <topology evidence="1">Single-pass membrane protein</topology>
    </subcellularLocation>
</comment>
<keyword evidence="3" id="KW-1003">Cell membrane</keyword>
<feature type="domain" description="Protein kinase" evidence="22">
    <location>
        <begin position="185"/>
        <end position="473"/>
    </location>
</feature>
<dbReference type="GO" id="GO:0005524">
    <property type="term" value="F:ATP binding"/>
    <property type="evidence" value="ECO:0007669"/>
    <property type="project" value="UniProtKB-UniRule"/>
</dbReference>
<evidence type="ECO:0000256" key="10">
    <source>
        <dbReference type="ARBA" id="ARBA00022737"/>
    </source>
</evidence>
<keyword evidence="12" id="KW-0418">Kinase</keyword>
<dbReference type="GO" id="GO:0005886">
    <property type="term" value="C:plasma membrane"/>
    <property type="evidence" value="ECO:0007669"/>
    <property type="project" value="UniProtKB-SubCell"/>
</dbReference>
<dbReference type="SUPFAM" id="SSF56112">
    <property type="entry name" value="Protein kinase-like (PK-like)"/>
    <property type="match status" value="1"/>
</dbReference>
<keyword evidence="9" id="KW-0732">Signal</keyword>
<dbReference type="Pfam" id="PF00069">
    <property type="entry name" value="Pkinase"/>
    <property type="match status" value="1"/>
</dbReference>
<dbReference type="Gene3D" id="3.30.200.20">
    <property type="entry name" value="Phosphorylase Kinase, domain 1"/>
    <property type="match status" value="1"/>
</dbReference>
<evidence type="ECO:0000256" key="18">
    <source>
        <dbReference type="ARBA" id="ARBA00048679"/>
    </source>
</evidence>
<evidence type="ECO:0000256" key="7">
    <source>
        <dbReference type="ARBA" id="ARBA00022679"/>
    </source>
</evidence>
<evidence type="ECO:0000256" key="1">
    <source>
        <dbReference type="ARBA" id="ARBA00004162"/>
    </source>
</evidence>
<evidence type="ECO:0000256" key="14">
    <source>
        <dbReference type="ARBA" id="ARBA00022989"/>
    </source>
</evidence>
<dbReference type="STRING" id="180498.A0A067LG42"/>
<dbReference type="PROSITE" id="PS00108">
    <property type="entry name" value="PROTEIN_KINASE_ST"/>
    <property type="match status" value="1"/>
</dbReference>
<feature type="transmembrane region" description="Helical" evidence="21">
    <location>
        <begin position="110"/>
        <end position="133"/>
    </location>
</feature>
<proteinExistence type="inferred from homology"/>
<keyword evidence="7" id="KW-0808">Transferase</keyword>
<dbReference type="Pfam" id="PF00560">
    <property type="entry name" value="LRR_1"/>
    <property type="match status" value="1"/>
</dbReference>
<dbReference type="InterPro" id="IPR017441">
    <property type="entry name" value="Protein_kinase_ATP_BS"/>
</dbReference>
<dbReference type="InterPro" id="IPR011009">
    <property type="entry name" value="Kinase-like_dom_sf"/>
</dbReference>